<evidence type="ECO:0000256" key="2">
    <source>
        <dbReference type="ARBA" id="ARBA00023015"/>
    </source>
</evidence>
<dbReference type="GO" id="GO:0046983">
    <property type="term" value="F:protein dimerization activity"/>
    <property type="evidence" value="ECO:0007669"/>
    <property type="project" value="InterPro"/>
</dbReference>
<gene>
    <name evidence="7" type="ORF">BDV26DRAFT_276747</name>
</gene>
<dbReference type="Gene3D" id="3.40.1810.10">
    <property type="entry name" value="Transcription factor, MADS-box"/>
    <property type="match status" value="1"/>
</dbReference>
<dbReference type="InterPro" id="IPR036879">
    <property type="entry name" value="TF_MADSbox_sf"/>
</dbReference>
<proteinExistence type="predicted"/>
<dbReference type="OrthoDB" id="4395797at2759"/>
<evidence type="ECO:0000256" key="1">
    <source>
        <dbReference type="ARBA" id="ARBA00004123"/>
    </source>
</evidence>
<dbReference type="AlphaFoldDB" id="A0A5N7AN29"/>
<dbReference type="Pfam" id="PF00319">
    <property type="entry name" value="SRF-TF"/>
    <property type="match status" value="1"/>
</dbReference>
<dbReference type="PROSITE" id="PS50066">
    <property type="entry name" value="MADS_BOX_2"/>
    <property type="match status" value="1"/>
</dbReference>
<evidence type="ECO:0000256" key="3">
    <source>
        <dbReference type="ARBA" id="ARBA00023125"/>
    </source>
</evidence>
<dbReference type="GO" id="GO:0005634">
    <property type="term" value="C:nucleus"/>
    <property type="evidence" value="ECO:0007669"/>
    <property type="project" value="UniProtKB-SubCell"/>
</dbReference>
<feature type="domain" description="MADS-box" evidence="6">
    <location>
        <begin position="14"/>
        <end position="54"/>
    </location>
</feature>
<evidence type="ECO:0000313" key="7">
    <source>
        <dbReference type="EMBL" id="KAE8371113.1"/>
    </source>
</evidence>
<evidence type="ECO:0000259" key="6">
    <source>
        <dbReference type="PROSITE" id="PS50066"/>
    </source>
</evidence>
<keyword evidence="2" id="KW-0805">Transcription regulation</keyword>
<dbReference type="Proteomes" id="UP000326198">
    <property type="component" value="Unassembled WGS sequence"/>
</dbReference>
<accession>A0A5N7AN29</accession>
<dbReference type="GO" id="GO:0045944">
    <property type="term" value="P:positive regulation of transcription by RNA polymerase II"/>
    <property type="evidence" value="ECO:0007669"/>
    <property type="project" value="UniProtKB-ARBA"/>
</dbReference>
<name>A0A5N7AN29_9EURO</name>
<dbReference type="SUPFAM" id="SSF55455">
    <property type="entry name" value="SRF-like"/>
    <property type="match status" value="1"/>
</dbReference>
<keyword evidence="4" id="KW-0804">Transcription</keyword>
<sequence length="73" mass="8301">MGGADPGKSNRDKFLKRKRTLLHKSYELAEKCQAKVYLIIEHPRGTTVYNSVEDGSWPPPDGVLHRTISIHRT</sequence>
<dbReference type="GO" id="GO:0003677">
    <property type="term" value="F:DNA binding"/>
    <property type="evidence" value="ECO:0007669"/>
    <property type="project" value="UniProtKB-KW"/>
</dbReference>
<reference evidence="7 8" key="1">
    <citation type="submission" date="2019-04" db="EMBL/GenBank/DDBJ databases">
        <title>Friends and foes A comparative genomics studyof 23 Aspergillus species from section Flavi.</title>
        <authorList>
            <consortium name="DOE Joint Genome Institute"/>
            <person name="Kjaerbolling I."/>
            <person name="Vesth T."/>
            <person name="Frisvad J.C."/>
            <person name="Nybo J.L."/>
            <person name="Theobald S."/>
            <person name="Kildgaard S."/>
            <person name="Isbrandt T."/>
            <person name="Kuo A."/>
            <person name="Sato A."/>
            <person name="Lyhne E.K."/>
            <person name="Kogle M.E."/>
            <person name="Wiebenga A."/>
            <person name="Kun R.S."/>
            <person name="Lubbers R.J."/>
            <person name="Makela M.R."/>
            <person name="Barry K."/>
            <person name="Chovatia M."/>
            <person name="Clum A."/>
            <person name="Daum C."/>
            <person name="Haridas S."/>
            <person name="He G."/>
            <person name="LaButti K."/>
            <person name="Lipzen A."/>
            <person name="Mondo S."/>
            <person name="Riley R."/>
            <person name="Salamov A."/>
            <person name="Simmons B.A."/>
            <person name="Magnuson J.K."/>
            <person name="Henrissat B."/>
            <person name="Mortensen U.H."/>
            <person name="Larsen T.O."/>
            <person name="Devries R.P."/>
            <person name="Grigoriev I.V."/>
            <person name="Machida M."/>
            <person name="Baker S.E."/>
            <person name="Andersen M.R."/>
        </authorList>
    </citation>
    <scope>NUCLEOTIDE SEQUENCE [LARGE SCALE GENOMIC DNA]</scope>
    <source>
        <strain evidence="7 8">IBT 29228</strain>
    </source>
</reference>
<evidence type="ECO:0000313" key="8">
    <source>
        <dbReference type="Proteomes" id="UP000326198"/>
    </source>
</evidence>
<organism evidence="7 8">
    <name type="scientific">Aspergillus bertholletiae</name>
    <dbReference type="NCBI Taxonomy" id="1226010"/>
    <lineage>
        <taxon>Eukaryota</taxon>
        <taxon>Fungi</taxon>
        <taxon>Dikarya</taxon>
        <taxon>Ascomycota</taxon>
        <taxon>Pezizomycotina</taxon>
        <taxon>Eurotiomycetes</taxon>
        <taxon>Eurotiomycetidae</taxon>
        <taxon>Eurotiales</taxon>
        <taxon>Aspergillaceae</taxon>
        <taxon>Aspergillus</taxon>
        <taxon>Aspergillus subgen. Circumdati</taxon>
    </lineage>
</organism>
<keyword evidence="5" id="KW-0539">Nucleus</keyword>
<keyword evidence="3" id="KW-0238">DNA-binding</keyword>
<dbReference type="EMBL" id="ML736476">
    <property type="protein sequence ID" value="KAE8371113.1"/>
    <property type="molecule type" value="Genomic_DNA"/>
</dbReference>
<evidence type="ECO:0000256" key="4">
    <source>
        <dbReference type="ARBA" id="ARBA00023163"/>
    </source>
</evidence>
<keyword evidence="8" id="KW-1185">Reference proteome</keyword>
<dbReference type="InterPro" id="IPR002100">
    <property type="entry name" value="TF_MADSbox"/>
</dbReference>
<comment type="subcellular location">
    <subcellularLocation>
        <location evidence="1">Nucleus</location>
    </subcellularLocation>
</comment>
<protein>
    <recommendedName>
        <fullName evidence="6">MADS-box domain-containing protein</fullName>
    </recommendedName>
</protein>
<evidence type="ECO:0000256" key="5">
    <source>
        <dbReference type="ARBA" id="ARBA00023242"/>
    </source>
</evidence>